<name>A0A7E6FJ03_9MOLL</name>
<dbReference type="Proteomes" id="UP000515154">
    <property type="component" value="Linkage group LG18"/>
</dbReference>
<evidence type="ECO:0000259" key="12">
    <source>
        <dbReference type="Pfam" id="PF12166"/>
    </source>
</evidence>
<feature type="transmembrane region" description="Helical" evidence="11">
    <location>
        <begin position="1088"/>
        <end position="1108"/>
    </location>
</feature>
<evidence type="ECO:0000259" key="14">
    <source>
        <dbReference type="Pfam" id="PF23188"/>
    </source>
</evidence>
<dbReference type="Pfam" id="PF24874">
    <property type="entry name" value="Piezo_THU9_anchor"/>
    <property type="match status" value="1"/>
</dbReference>
<feature type="transmembrane region" description="Helical" evidence="11">
    <location>
        <begin position="598"/>
        <end position="616"/>
    </location>
</feature>
<comment type="subcellular location">
    <subcellularLocation>
        <location evidence="1">Cell membrane</location>
        <topology evidence="1">Multi-pass membrane protein</topology>
    </subcellularLocation>
</comment>
<feature type="transmembrane region" description="Helical" evidence="11">
    <location>
        <begin position="1010"/>
        <end position="1026"/>
    </location>
</feature>
<evidence type="ECO:0000256" key="5">
    <source>
        <dbReference type="ARBA" id="ARBA00022692"/>
    </source>
</evidence>
<dbReference type="GO" id="GO:0008381">
    <property type="term" value="F:mechanosensitive monoatomic ion channel activity"/>
    <property type="evidence" value="ECO:0007669"/>
    <property type="project" value="InterPro"/>
</dbReference>
<dbReference type="PROSITE" id="PS51257">
    <property type="entry name" value="PROKAR_LIPOPROTEIN"/>
    <property type="match status" value="1"/>
</dbReference>
<sequence length="2443" mass="280420">MAAKITRFLAYSLFRVVLPLTLLIGCLVRYSGLSLIYGILLLLTPLFKSPTIESLRGATGHFLKAVLAISSIIFLSQSIFHIVLVSIATPTEPYGSIFGNCTEKESLVRQIGFQRLDDVPAKHIARLIGPDLLVFLVSIAVLAICSKILKEGPKGSDLTGIVHPQKRRVHKILQFSKITLLILLLAACSIIVPSLLSAFYFLTFLIAVTFWAFGNSLGRRFSGFKYILLVYASLHLILLYLYQFPFFQEILEEDSLAARLTGFTALVHTNCAVPWDIEFSSNQVSWPGFVNPGLLLLLYWTVAFQCRHWIYEQSTLKMTTDVKSASAYIVAKRRVHHHRRHSGSERQIIERKSLLAFQVGLVETGENMHYSSLDALPPSNSSVPKALDIEASEESEDDVRGSKVSHSRSVLSEKRSVIASVLIYIMNQSYVLTLIAMMAWSITFHSWLTFVLLLGACLIWMVPKSRRACLVVSPVIVIYAEVLLTIQFIYGLDLNDQELPTNIKGVKMAEVGFIKPHTPCGNLALQILYTLVFLLTLRQHMREKQLKTETTNEGYALGRLDTGSTSITPAVSETLYSPMDSEFVDGYDGSTIKNIGRYIWSLLSKYWIFICAGMMLTIAIQDRVAYRLVYLIFFLYFVILFQLSYTIWRLTMYIFWWVVIIYSIAILCIIYTYQFSQFPEYWRNSTGLSKEMLEDLGLQQYDVQGLFEKLLTPTSFLIVIIIQVHYFHQPFMNLSCLDRYLREMPKFEGIDMTAEEGLTTDGTNQTTTDTEAEPTKRPKHWRKQLLLRCQSLWKRANDTWNYVSQYLWRLIEIHIYKVVGFTIMVVAAKEVSAISAVYVIILALFLPLGKCRLLLSHILQIYTALVLLAKTSFQMSVARVTDWENNCTDKWSNSTDEMDYPFNETINNNIWIGLQKVDSNYLPNYLVNYVAILLIIAFQSIVRYHQYQHYKHPDHRRPKEGIIFCNITREDADKGIIDVLKYFANYLFYKFGLEICYITTAITISIRVDAYSILYAIFLAALLLMNRRNNARVWLVYVLILIVLLPLQYMSSLGFPLGLCTEYPWKEEVKPSLQYWLFLPSYLHPPPAIILIADFFQLLFVCLQWQVFNVELGSQSTNYGGGDNKDILPEVEASLEIPVPDFTTTMASCSSASVVWSFFPKTRSYLDVAKYAVFYHLFWVTMAIVFFAGTNRINIFGLGYVIIVFCFMWFGREFLLKPLRKLLWWWNFLIGYTFLVLLVKVSLQLVGCVYLDGFGISHCWAVKLFGITCLNSFQKEQLGNCEADKNGLGWDVICFAFLLLQRRVYSSHYFRHIVAELEAQRRLASRGAELINRILIREVLLQKERETEVLYTIKQKMEHLKTKQAGLKKSFHEPDEHFQAIRSGDYYLFEDETEEVPESPDQGPTTSLNIGRPERSGSEDKSLGPLQLLSTAIDSGTDTALEKAREDTDQPGQHQDSTPSPKRIAIDMGSSVDKVEDEETTKPKESLCSKISNSFNLFIAILVSMANWLIKFFNRISRNYRRVAYTLTDDMRKEKLKIQAEKLTFLSLSAMEEGITTVDSKEAVTRAAEDIGVNKIAVDIDTTPETDIKKSFTKTNLQDIDNAEEENEFELAQPVFYRLLVAFYYMLISRSELVCYFLIVLNQMMSASLLSMPLPIMVFLWGMLSVPRPSKTFWVTVITYTEAIVVLKYLFQFTFFPWNDDDNSKNWKNNPFWPPRILGIEKQDYYATYDLALLLVLFIHRTILKRYGLWKDAEDITADLAKAEGKELSPPASPQVQDIERKFAACAAALEKQEYDFDAGQESEVDVPLKKKMIVTQDPKDNSPHITTVEPEPVEEEEIQKRNVLAVLEARFVSVMKPFQNFYRQMTNSAYNAVVDVYAPMFVCDFLAFLIVVFGYWAFGPVQSGEGSVTTYLEENRVPIPFLVMLVVQFMFIIIDRALFLRKCVHGKFIFQVALVIIVHIWLFFILPAITNRMFIKNIPAMLWYFVKCIYFALSAHQIRSGYPTRILGNFLTKNYSYLNLFLFKGFLVIPFLLELRALMDWMWTDTTLALGSWLQMEDIYANIFVLKCWRHAEATYPTPRALKRKSTIKYGVGGLLLLLIIFIIWFPLVLFSFANTVYEVNPPKTCTVRISLGGYQPLFKMTAQQADIFPLDESQYKLLHKYYDTSPRASSFLTSYDPEDITIITINGESTSVWGISPPSQKKLIRDLMEAKHMDMDLDVSFTRGKRSPQSPGTFSKQFQVSLTNDTSRKLAQLISGGNSSQLVAISQLFYPFMRLQNNGIISVVNSLMEDEEEPDIYLGFRSGNISKSSGRVDWWYVTEEHDLKIWTPFPKSNASHLILVTFNDRIAPATFSLITGYGIIGLYVSMVFVIGRFARMFVSEVSFRIMFMELPRVDNILKLCLDIYLVRECSDLGLEEELFAKLIFLYRSPETMIRWTKPKYD</sequence>
<dbReference type="PANTHER" id="PTHR47049:SF2">
    <property type="entry name" value="PIEZO-TYPE MECHANOSENSITIVE ION CHANNEL HOMOLOG"/>
    <property type="match status" value="1"/>
</dbReference>
<keyword evidence="8 11" id="KW-0472">Membrane</keyword>
<keyword evidence="3" id="KW-0813">Transport</keyword>
<feature type="domain" description="Piezo THU9 and anchor" evidence="16">
    <location>
        <begin position="1875"/>
        <end position="2113"/>
    </location>
</feature>
<keyword evidence="7" id="KW-0406">Ion transport</keyword>
<feature type="transmembrane region" description="Helical" evidence="11">
    <location>
        <begin position="1168"/>
        <end position="1187"/>
    </location>
</feature>
<keyword evidence="9" id="KW-0407">Ion channel</keyword>
<evidence type="ECO:0000256" key="8">
    <source>
        <dbReference type="ARBA" id="ARBA00023136"/>
    </source>
</evidence>
<evidence type="ECO:0000256" key="7">
    <source>
        <dbReference type="ARBA" id="ARBA00023065"/>
    </source>
</evidence>
<feature type="domain" description="Piezo transmembrane helical unit" evidence="14">
    <location>
        <begin position="1628"/>
        <end position="1751"/>
    </location>
</feature>
<feature type="domain" description="Piezo TM25-28" evidence="13">
    <location>
        <begin position="1159"/>
        <end position="1370"/>
    </location>
</feature>
<feature type="transmembrane region" description="Helical" evidence="11">
    <location>
        <begin position="175"/>
        <end position="192"/>
    </location>
</feature>
<feature type="transmembrane region" description="Helical" evidence="11">
    <location>
        <begin position="986"/>
        <end position="1004"/>
    </location>
</feature>
<evidence type="ECO:0000256" key="2">
    <source>
        <dbReference type="ARBA" id="ARBA00007821"/>
    </source>
</evidence>
<feature type="transmembrane region" description="Helical" evidence="11">
    <location>
        <begin position="2015"/>
        <end position="2034"/>
    </location>
</feature>
<dbReference type="InterPro" id="IPR056769">
    <property type="entry name" value="Piezo_TM1-24"/>
</dbReference>
<dbReference type="InterPro" id="IPR031334">
    <property type="entry name" value="Piezo_cap_dom"/>
</dbReference>
<dbReference type="SMR" id="A0A7E6FJ03"/>
<feature type="transmembrane region" description="Helical" evidence="11">
    <location>
        <begin position="1975"/>
        <end position="1994"/>
    </location>
</feature>
<dbReference type="InterPro" id="IPR056768">
    <property type="entry name" value="THU_Piezo"/>
</dbReference>
<feature type="transmembrane region" description="Helical" evidence="11">
    <location>
        <begin position="198"/>
        <end position="214"/>
    </location>
</feature>
<feature type="region of interest" description="Disordered" evidence="10">
    <location>
        <begin position="1439"/>
        <end position="1481"/>
    </location>
</feature>
<feature type="transmembrane region" description="Helical" evidence="11">
    <location>
        <begin position="1615"/>
        <end position="1639"/>
    </location>
</feature>
<protein>
    <submittedName>
        <fullName evidence="18">Piezo-type mechanosensitive ion channel component 1 isoform X1</fullName>
    </submittedName>
</protein>
<feature type="transmembrane region" description="Helical" evidence="11">
    <location>
        <begin position="65"/>
        <end position="88"/>
    </location>
</feature>
<dbReference type="Pfam" id="PF12166">
    <property type="entry name" value="Piezo_cap"/>
    <property type="match status" value="1"/>
</dbReference>
<feature type="transmembrane region" description="Helical" evidence="11">
    <location>
        <begin position="226"/>
        <end position="244"/>
    </location>
</feature>
<feature type="transmembrane region" description="Helical" evidence="11">
    <location>
        <begin position="925"/>
        <end position="942"/>
    </location>
</feature>
<gene>
    <name evidence="18" type="primary">LOC115221801</name>
</gene>
<feature type="domain" description="Piezo TM1-24" evidence="15">
    <location>
        <begin position="166"/>
        <end position="733"/>
    </location>
</feature>
<evidence type="ECO:0000256" key="11">
    <source>
        <dbReference type="SAM" id="Phobius"/>
    </source>
</evidence>
<feature type="transmembrane region" description="Helical" evidence="11">
    <location>
        <begin position="853"/>
        <end position="873"/>
    </location>
</feature>
<evidence type="ECO:0000256" key="4">
    <source>
        <dbReference type="ARBA" id="ARBA00022475"/>
    </source>
</evidence>
<feature type="transmembrane region" description="Helical" evidence="11">
    <location>
        <begin position="710"/>
        <end position="728"/>
    </location>
</feature>
<evidence type="ECO:0000256" key="1">
    <source>
        <dbReference type="ARBA" id="ARBA00004651"/>
    </source>
</evidence>
<keyword evidence="5 11" id="KW-0812">Transmembrane</keyword>
<feature type="transmembrane region" description="Helical" evidence="11">
    <location>
        <begin position="1873"/>
        <end position="1899"/>
    </location>
</feature>
<feature type="compositionally biased region" description="Polar residues" evidence="10">
    <location>
        <begin position="1450"/>
        <end position="1460"/>
    </location>
</feature>
<feature type="transmembrane region" description="Helical" evidence="11">
    <location>
        <begin position="1222"/>
        <end position="1243"/>
    </location>
</feature>
<feature type="compositionally biased region" description="Basic and acidic residues" evidence="10">
    <location>
        <begin position="1412"/>
        <end position="1422"/>
    </location>
</feature>
<evidence type="ECO:0000256" key="6">
    <source>
        <dbReference type="ARBA" id="ARBA00022989"/>
    </source>
</evidence>
<keyword evidence="6 11" id="KW-1133">Transmembrane helix</keyword>
<feature type="transmembrane region" description="Helical" evidence="11">
    <location>
        <begin position="1495"/>
        <end position="1513"/>
    </location>
</feature>
<reference evidence="18" key="1">
    <citation type="submission" date="2025-08" db="UniProtKB">
        <authorList>
            <consortium name="RefSeq"/>
        </authorList>
    </citation>
    <scope>IDENTIFICATION</scope>
</reference>
<feature type="transmembrane region" description="Helical" evidence="11">
    <location>
        <begin position="628"/>
        <end position="648"/>
    </location>
</feature>
<feature type="transmembrane region" description="Helical" evidence="11">
    <location>
        <begin position="289"/>
        <end position="310"/>
    </location>
</feature>
<feature type="domain" description="Piezo non-specific cation channel cap" evidence="12">
    <location>
        <begin position="2151"/>
        <end position="2440"/>
    </location>
</feature>
<dbReference type="InterPro" id="IPR031805">
    <property type="entry name" value="Piezo_TM25-28"/>
</dbReference>
<feature type="transmembrane region" description="Helical" evidence="11">
    <location>
        <begin position="1949"/>
        <end position="1969"/>
    </location>
</feature>
<organism evidence="17 18">
    <name type="scientific">Octopus sinensis</name>
    <name type="common">East Asian common octopus</name>
    <dbReference type="NCBI Taxonomy" id="2607531"/>
    <lineage>
        <taxon>Eukaryota</taxon>
        <taxon>Metazoa</taxon>
        <taxon>Spiralia</taxon>
        <taxon>Lophotrochozoa</taxon>
        <taxon>Mollusca</taxon>
        <taxon>Cephalopoda</taxon>
        <taxon>Coleoidea</taxon>
        <taxon>Octopodiformes</taxon>
        <taxon>Octopoda</taxon>
        <taxon>Incirrata</taxon>
        <taxon>Octopodidae</taxon>
        <taxon>Octopus</taxon>
    </lineage>
</organism>
<feature type="domain" description="Piezo TM1-24" evidence="15">
    <location>
        <begin position="29"/>
        <end position="151"/>
    </location>
</feature>
<proteinExistence type="inferred from homology"/>
<keyword evidence="4" id="KW-1003">Cell membrane</keyword>
<feature type="transmembrane region" description="Helical" evidence="11">
    <location>
        <begin position="444"/>
        <end position="462"/>
    </location>
</feature>
<feature type="transmembrane region" description="Helical" evidence="11">
    <location>
        <begin position="124"/>
        <end position="145"/>
    </location>
</feature>
<comment type="similarity">
    <text evidence="2">Belongs to the PIEZO (TC 1.A.75) family.</text>
</comment>
<feature type="region of interest" description="Disordered" evidence="10">
    <location>
        <begin position="1392"/>
        <end position="1426"/>
    </location>
</feature>
<dbReference type="Pfam" id="PF23188">
    <property type="entry name" value="THU_Piezo1"/>
    <property type="match status" value="1"/>
</dbReference>
<dbReference type="GO" id="GO:0005886">
    <property type="term" value="C:plasma membrane"/>
    <property type="evidence" value="ECO:0007669"/>
    <property type="project" value="UniProtKB-SubCell"/>
</dbReference>
<dbReference type="PANTHER" id="PTHR47049">
    <property type="entry name" value="PIEZO-TYPE MECHANOSENSITIVE ION CHANNEL HOMOLOG"/>
    <property type="match status" value="1"/>
</dbReference>
<evidence type="ECO:0000256" key="10">
    <source>
        <dbReference type="SAM" id="MobiDB-lite"/>
    </source>
</evidence>
<feature type="transmembrane region" description="Helical" evidence="11">
    <location>
        <begin position="2091"/>
        <end position="2115"/>
    </location>
</feature>
<feature type="transmembrane region" description="Helical" evidence="11">
    <location>
        <begin position="469"/>
        <end position="490"/>
    </location>
</feature>
<feature type="transmembrane region" description="Helical" evidence="11">
    <location>
        <begin position="654"/>
        <end position="673"/>
    </location>
</feature>
<dbReference type="Pfam" id="PF15917">
    <property type="entry name" value="Piezo_TM25-28"/>
    <property type="match status" value="1"/>
</dbReference>
<feature type="transmembrane region" description="Helical" evidence="11">
    <location>
        <begin position="1725"/>
        <end position="1744"/>
    </location>
</feature>
<feature type="transmembrane region" description="Helical" evidence="11">
    <location>
        <begin position="20"/>
        <end position="44"/>
    </location>
</feature>
<feature type="transmembrane region" description="Helical" evidence="11">
    <location>
        <begin position="1673"/>
        <end position="1691"/>
    </location>
</feature>
<feature type="transmembrane region" description="Helical" evidence="11">
    <location>
        <begin position="2353"/>
        <end position="2376"/>
    </location>
</feature>
<dbReference type="InterPro" id="IPR056770">
    <property type="entry name" value="Piezo_THU9_anchor"/>
</dbReference>
<dbReference type="InterPro" id="IPR027272">
    <property type="entry name" value="Piezo"/>
</dbReference>
<feature type="transmembrane region" description="Helical" evidence="11">
    <location>
        <begin position="1193"/>
        <end position="1210"/>
    </location>
</feature>
<evidence type="ECO:0000256" key="9">
    <source>
        <dbReference type="ARBA" id="ARBA00023303"/>
    </source>
</evidence>
<feature type="transmembrane region" description="Helical" evidence="11">
    <location>
        <begin position="1645"/>
        <end position="1666"/>
    </location>
</feature>
<keyword evidence="17" id="KW-1185">Reference proteome</keyword>
<evidence type="ECO:0000259" key="15">
    <source>
        <dbReference type="Pfam" id="PF24871"/>
    </source>
</evidence>
<feature type="transmembrane region" description="Helical" evidence="11">
    <location>
        <begin position="818"/>
        <end position="846"/>
    </location>
</feature>
<dbReference type="Pfam" id="PF24871">
    <property type="entry name" value="Piezo_TM1-24"/>
    <property type="match status" value="2"/>
</dbReference>
<evidence type="ECO:0000259" key="13">
    <source>
        <dbReference type="Pfam" id="PF15917"/>
    </source>
</evidence>
<feature type="transmembrane region" description="Helical" evidence="11">
    <location>
        <begin position="1919"/>
        <end position="1940"/>
    </location>
</feature>
<evidence type="ECO:0000256" key="3">
    <source>
        <dbReference type="ARBA" id="ARBA00022448"/>
    </source>
</evidence>
<feature type="transmembrane region" description="Helical" evidence="11">
    <location>
        <begin position="1033"/>
        <end position="1049"/>
    </location>
</feature>
<evidence type="ECO:0000259" key="16">
    <source>
        <dbReference type="Pfam" id="PF24874"/>
    </source>
</evidence>
<accession>A0A7E6FJ03</accession>
<feature type="transmembrane region" description="Helical" evidence="11">
    <location>
        <begin position="417"/>
        <end position="438"/>
    </location>
</feature>
<evidence type="ECO:0000313" key="18">
    <source>
        <dbReference type="RefSeq" id="XP_036366872.1"/>
    </source>
</evidence>
<dbReference type="RefSeq" id="XP_036366872.1">
    <property type="nucleotide sequence ID" value="XM_036510979.1"/>
</dbReference>
<evidence type="ECO:0000313" key="17">
    <source>
        <dbReference type="Proteomes" id="UP000515154"/>
    </source>
</evidence>